<reference evidence="2 3" key="1">
    <citation type="submission" date="2013-03" db="EMBL/GenBank/DDBJ databases">
        <title>The Genome Sequence of Phialophora europaea CBS 101466.</title>
        <authorList>
            <consortium name="The Broad Institute Genomics Platform"/>
            <person name="Cuomo C."/>
            <person name="de Hoog S."/>
            <person name="Gorbushina A."/>
            <person name="Walker B."/>
            <person name="Young S.K."/>
            <person name="Zeng Q."/>
            <person name="Gargeya S."/>
            <person name="Fitzgerald M."/>
            <person name="Haas B."/>
            <person name="Abouelleil A."/>
            <person name="Allen A.W."/>
            <person name="Alvarado L."/>
            <person name="Arachchi H.M."/>
            <person name="Berlin A.M."/>
            <person name="Chapman S.B."/>
            <person name="Gainer-Dewar J."/>
            <person name="Goldberg J."/>
            <person name="Griggs A."/>
            <person name="Gujja S."/>
            <person name="Hansen M."/>
            <person name="Howarth C."/>
            <person name="Imamovic A."/>
            <person name="Ireland A."/>
            <person name="Larimer J."/>
            <person name="McCowan C."/>
            <person name="Murphy C."/>
            <person name="Pearson M."/>
            <person name="Poon T.W."/>
            <person name="Priest M."/>
            <person name="Roberts A."/>
            <person name="Saif S."/>
            <person name="Shea T."/>
            <person name="Sisk P."/>
            <person name="Sykes S."/>
            <person name="Wortman J."/>
            <person name="Nusbaum C."/>
            <person name="Birren B."/>
        </authorList>
    </citation>
    <scope>NUCLEOTIDE SEQUENCE [LARGE SCALE GENOMIC DNA]</scope>
    <source>
        <strain evidence="2 3">CBS 101466</strain>
    </source>
</reference>
<dbReference type="HOGENOM" id="CLU_460807_0_0_1"/>
<dbReference type="STRING" id="1220924.W2SGN4"/>
<protein>
    <recommendedName>
        <fullName evidence="4">F-box domain-containing protein</fullName>
    </recommendedName>
</protein>
<organism evidence="2 3">
    <name type="scientific">Cyphellophora europaea (strain CBS 101466)</name>
    <name type="common">Phialophora europaea</name>
    <dbReference type="NCBI Taxonomy" id="1220924"/>
    <lineage>
        <taxon>Eukaryota</taxon>
        <taxon>Fungi</taxon>
        <taxon>Dikarya</taxon>
        <taxon>Ascomycota</taxon>
        <taxon>Pezizomycotina</taxon>
        <taxon>Eurotiomycetes</taxon>
        <taxon>Chaetothyriomycetidae</taxon>
        <taxon>Chaetothyriales</taxon>
        <taxon>Cyphellophoraceae</taxon>
        <taxon>Cyphellophora</taxon>
    </lineage>
</organism>
<gene>
    <name evidence="2" type="ORF">HMPREF1541_01234</name>
</gene>
<dbReference type="GeneID" id="19968573"/>
<evidence type="ECO:0008006" key="4">
    <source>
        <dbReference type="Google" id="ProtNLM"/>
    </source>
</evidence>
<feature type="compositionally biased region" description="Basic and acidic residues" evidence="1">
    <location>
        <begin position="481"/>
        <end position="494"/>
    </location>
</feature>
<evidence type="ECO:0000313" key="3">
    <source>
        <dbReference type="Proteomes" id="UP000030752"/>
    </source>
</evidence>
<dbReference type="RefSeq" id="XP_008711756.1">
    <property type="nucleotide sequence ID" value="XM_008713534.1"/>
</dbReference>
<name>W2SGN4_CYPE1</name>
<dbReference type="EMBL" id="KB822711">
    <property type="protein sequence ID" value="ETN47044.1"/>
    <property type="molecule type" value="Genomic_DNA"/>
</dbReference>
<dbReference type="SUPFAM" id="SSF52047">
    <property type="entry name" value="RNI-like"/>
    <property type="match status" value="1"/>
</dbReference>
<dbReference type="VEuPathDB" id="FungiDB:HMPREF1541_01234"/>
<dbReference type="Gene3D" id="3.80.10.10">
    <property type="entry name" value="Ribonuclease Inhibitor"/>
    <property type="match status" value="1"/>
</dbReference>
<proteinExistence type="predicted"/>
<sequence>MPRLDDLEVEVLALIFEYVADSSANSALNFALTNKLIHATSKLVVHRRKTLFIAPNCAICPEVHDWLEDDNILRGLRDMTVDSKNVLYWGTEPFQNEATNWEGLVKLISRLGKLKTLTWNRASAIPLSVLNALHEHQKSAELLVYNFQRNEQTADEHDPAEIALAHSPALTAIRTQIWRNGNTPDLRRACFERIVANAPNLRFASISEGVSGCVVHIPTSDESKDEAARAKRFHTHPKPNKSLRRLTLDGYPLSESTLNEWARFVDLSQLENIKCSRGAPDVNYFTSAPKLLPNLKHLSLNLSYGGKSLSAAAENYLTTCSPLQSISLWSWMGAISLSTVLTRHGPSLETLHLHERETIEHDDDGSRKVLTAEDIAAIRETCAQLRDLSVDCDRHTRELDSELEVDDVIKELAKMKLAKLQIYYDLGIASLANPRYYSSRSPDDADDDDYDDNDDDSGSEGEDRRDAEDDTVAENAAANSRDGDHDSKRAKLRPEPIPPSTQPQMEQFVGKLWRFIFGSRGNSTARVLEVKFGEWERKMGRGYPAPWVLQEVTQKTRWIAKPRERDDEQDQCALEMEKGR</sequence>
<feature type="compositionally biased region" description="Acidic residues" evidence="1">
    <location>
        <begin position="444"/>
        <end position="460"/>
    </location>
</feature>
<evidence type="ECO:0000313" key="2">
    <source>
        <dbReference type="EMBL" id="ETN47044.1"/>
    </source>
</evidence>
<dbReference type="OrthoDB" id="3945550at2759"/>
<keyword evidence="3" id="KW-1185">Reference proteome</keyword>
<dbReference type="AlphaFoldDB" id="W2SGN4"/>
<dbReference type="eggNOG" id="ENOG502SJ7Y">
    <property type="taxonomic scope" value="Eukaryota"/>
</dbReference>
<accession>W2SGN4</accession>
<dbReference type="InterPro" id="IPR032675">
    <property type="entry name" value="LRR_dom_sf"/>
</dbReference>
<dbReference type="InParanoid" id="W2SGN4"/>
<feature type="region of interest" description="Disordered" evidence="1">
    <location>
        <begin position="435"/>
        <end position="505"/>
    </location>
</feature>
<dbReference type="Proteomes" id="UP000030752">
    <property type="component" value="Unassembled WGS sequence"/>
</dbReference>
<evidence type="ECO:0000256" key="1">
    <source>
        <dbReference type="SAM" id="MobiDB-lite"/>
    </source>
</evidence>